<evidence type="ECO:0000256" key="3">
    <source>
        <dbReference type="ARBA" id="ARBA00022553"/>
    </source>
</evidence>
<dbReference type="SMART" id="SM00387">
    <property type="entry name" value="HATPase_c"/>
    <property type="match status" value="1"/>
</dbReference>
<evidence type="ECO:0000256" key="5">
    <source>
        <dbReference type="ARBA" id="ARBA00022777"/>
    </source>
</evidence>
<keyword evidence="3" id="KW-0597">Phosphoprotein</keyword>
<keyword evidence="4" id="KW-0808">Transferase</keyword>
<evidence type="ECO:0000256" key="2">
    <source>
        <dbReference type="ARBA" id="ARBA00012438"/>
    </source>
</evidence>
<dbReference type="InterPro" id="IPR004358">
    <property type="entry name" value="Sig_transdc_His_kin-like_C"/>
</dbReference>
<keyword evidence="8" id="KW-0472">Membrane</keyword>
<evidence type="ECO:0000259" key="9">
    <source>
        <dbReference type="PROSITE" id="PS50109"/>
    </source>
</evidence>
<dbReference type="GO" id="GO:0016301">
    <property type="term" value="F:kinase activity"/>
    <property type="evidence" value="ECO:0007669"/>
    <property type="project" value="UniProtKB-KW"/>
</dbReference>
<keyword evidence="11" id="KW-1185">Reference proteome</keyword>
<dbReference type="Gene3D" id="3.30.565.10">
    <property type="entry name" value="Histidine kinase-like ATPase, C-terminal domain"/>
    <property type="match status" value="1"/>
</dbReference>
<name>A0ABR7E8R0_9BACT</name>
<dbReference type="CDD" id="cd00082">
    <property type="entry name" value="HisKA"/>
    <property type="match status" value="1"/>
</dbReference>
<dbReference type="Proteomes" id="UP000644010">
    <property type="component" value="Unassembled WGS sequence"/>
</dbReference>
<comment type="caution">
    <text evidence="10">The sequence shown here is derived from an EMBL/GenBank/DDBJ whole genome shotgun (WGS) entry which is preliminary data.</text>
</comment>
<dbReference type="RefSeq" id="WP_186961684.1">
    <property type="nucleotide sequence ID" value="NZ_JACOOI010000046.1"/>
</dbReference>
<dbReference type="SUPFAM" id="SSF48452">
    <property type="entry name" value="TPR-like"/>
    <property type="match status" value="1"/>
</dbReference>
<keyword evidence="8" id="KW-1133">Transmembrane helix</keyword>
<accession>A0ABR7E8R0</accession>
<reference evidence="10 11" key="1">
    <citation type="submission" date="2020-08" db="EMBL/GenBank/DDBJ databases">
        <title>Genome public.</title>
        <authorList>
            <person name="Liu C."/>
            <person name="Sun Q."/>
        </authorList>
    </citation>
    <scope>NUCLEOTIDE SEQUENCE [LARGE SCALE GENOMIC DNA]</scope>
    <source>
        <strain evidence="10 11">BX2</strain>
    </source>
</reference>
<dbReference type="Gene3D" id="1.10.287.130">
    <property type="match status" value="1"/>
</dbReference>
<evidence type="ECO:0000313" key="11">
    <source>
        <dbReference type="Proteomes" id="UP000644010"/>
    </source>
</evidence>
<keyword evidence="5 10" id="KW-0418">Kinase</keyword>
<evidence type="ECO:0000256" key="6">
    <source>
        <dbReference type="ARBA" id="ARBA00023012"/>
    </source>
</evidence>
<dbReference type="SMART" id="SM00388">
    <property type="entry name" value="HisKA"/>
    <property type="match status" value="1"/>
</dbReference>
<dbReference type="PANTHER" id="PTHR43711:SF26">
    <property type="entry name" value="SENSOR HISTIDINE KINASE RCSC"/>
    <property type="match status" value="1"/>
</dbReference>
<organism evidence="10 11">
    <name type="scientific">Parabacteroides segnis</name>
    <dbReference type="NCBI Taxonomy" id="2763058"/>
    <lineage>
        <taxon>Bacteria</taxon>
        <taxon>Pseudomonadati</taxon>
        <taxon>Bacteroidota</taxon>
        <taxon>Bacteroidia</taxon>
        <taxon>Bacteroidales</taxon>
        <taxon>Tannerellaceae</taxon>
        <taxon>Parabacteroides</taxon>
    </lineage>
</organism>
<dbReference type="SUPFAM" id="SSF47384">
    <property type="entry name" value="Homodimeric domain of signal transducing histidine kinase"/>
    <property type="match status" value="1"/>
</dbReference>
<dbReference type="InterPro" id="IPR050736">
    <property type="entry name" value="Sensor_HK_Regulatory"/>
</dbReference>
<evidence type="ECO:0000256" key="8">
    <source>
        <dbReference type="SAM" id="Phobius"/>
    </source>
</evidence>
<dbReference type="EMBL" id="JACOOI010000046">
    <property type="protein sequence ID" value="MBC5646156.1"/>
    <property type="molecule type" value="Genomic_DNA"/>
</dbReference>
<dbReference type="Pfam" id="PF00512">
    <property type="entry name" value="HisKA"/>
    <property type="match status" value="1"/>
</dbReference>
<evidence type="ECO:0000313" key="10">
    <source>
        <dbReference type="EMBL" id="MBC5646156.1"/>
    </source>
</evidence>
<keyword evidence="7" id="KW-0175">Coiled coil</keyword>
<dbReference type="PROSITE" id="PS50109">
    <property type="entry name" value="HIS_KIN"/>
    <property type="match status" value="1"/>
</dbReference>
<dbReference type="InterPro" id="IPR003661">
    <property type="entry name" value="HisK_dim/P_dom"/>
</dbReference>
<dbReference type="Gene3D" id="1.25.40.10">
    <property type="entry name" value="Tetratricopeptide repeat domain"/>
    <property type="match status" value="1"/>
</dbReference>
<dbReference type="InterPro" id="IPR036890">
    <property type="entry name" value="HATPase_C_sf"/>
</dbReference>
<keyword evidence="6" id="KW-0902">Two-component regulatory system</keyword>
<feature type="transmembrane region" description="Helical" evidence="8">
    <location>
        <begin position="420"/>
        <end position="442"/>
    </location>
</feature>
<dbReference type="InterPro" id="IPR005467">
    <property type="entry name" value="His_kinase_dom"/>
</dbReference>
<gene>
    <name evidence="10" type="ORF">H8S77_25110</name>
</gene>
<comment type="catalytic activity">
    <reaction evidence="1">
        <text>ATP + protein L-histidine = ADP + protein N-phospho-L-histidine.</text>
        <dbReference type="EC" id="2.7.13.3"/>
    </reaction>
</comment>
<keyword evidence="8" id="KW-0812">Transmembrane</keyword>
<dbReference type="PANTHER" id="PTHR43711">
    <property type="entry name" value="TWO-COMPONENT HISTIDINE KINASE"/>
    <property type="match status" value="1"/>
</dbReference>
<evidence type="ECO:0000256" key="7">
    <source>
        <dbReference type="SAM" id="Coils"/>
    </source>
</evidence>
<sequence>MKEKTTYQRKSLFVILILCCGISSFSLWAGLDNDRVAHETDSLKSLLSQTSCPHVVIPALLRLSTLNGQHAEEVSWLERCYLEAARIDSVPAMYMALRSLSRYYYNDGNRNSLLFWSRKVDSIDKSRNEYSNVLFDVKSYSCQDLLWSHDYELALNEALNEYRLASELKHSYGLLRCSESLGLIYQAIRRDSDAVVAFQEGLEMLKKADCRDETRADTKMRITSYQAECAIRVCPPEQTEEILARYKKAIDEVEEMNHRDGVMVKTGRDYWLLYCFYSDFYVREHRPDKAKWALGEAAKYVGNIITEDDYVQNTYLAALAHYYREIGNIPLAIKYIDEVFKTECIQADLQFKADILQEQGRPEEALTLYDKLYELNSQRNKETFFRQINQLRTLHELNERQEQEHEMQLNSERMEQKQQLLLFFTVVALILLYLSYVLFWYYQRARRLKNELLKEKQSLLESRNNLKQERVKAEEASRMKSAFIANMSHEIRTPLNAIVGFSGLLVDDSTEPEEREEYASVIHNNTEQLLNLVNDVLDLSRMETGDLNFKFDDYPLIECCQSALDSICHRIPDGVELTFTPDTIPVTLHTDTLRLQQILTNLLTNSAKFTQEGEINLAYKVEEGGKQVRISVTDTGCGIPKEKQSAVFQRFEKLDDYKSGAGLGLSICTLIADHLGGTLSIDPTYENGARFVFTHPCEIPSSAYSQGIAGTTLVFRYKNKN</sequence>
<evidence type="ECO:0000256" key="4">
    <source>
        <dbReference type="ARBA" id="ARBA00022679"/>
    </source>
</evidence>
<feature type="domain" description="Histidine kinase" evidence="9">
    <location>
        <begin position="486"/>
        <end position="699"/>
    </location>
</feature>
<feature type="transmembrane region" description="Helical" evidence="8">
    <location>
        <begin position="12"/>
        <end position="31"/>
    </location>
</feature>
<dbReference type="InterPro" id="IPR011990">
    <property type="entry name" value="TPR-like_helical_dom_sf"/>
</dbReference>
<evidence type="ECO:0000256" key="1">
    <source>
        <dbReference type="ARBA" id="ARBA00000085"/>
    </source>
</evidence>
<proteinExistence type="predicted"/>
<protein>
    <recommendedName>
        <fullName evidence="2">histidine kinase</fullName>
        <ecNumber evidence="2">2.7.13.3</ecNumber>
    </recommendedName>
</protein>
<dbReference type="PRINTS" id="PR00344">
    <property type="entry name" value="BCTRLSENSOR"/>
</dbReference>
<dbReference type="SUPFAM" id="SSF55874">
    <property type="entry name" value="ATPase domain of HSP90 chaperone/DNA topoisomerase II/histidine kinase"/>
    <property type="match status" value="1"/>
</dbReference>
<dbReference type="InterPro" id="IPR003594">
    <property type="entry name" value="HATPase_dom"/>
</dbReference>
<feature type="coiled-coil region" evidence="7">
    <location>
        <begin position="442"/>
        <end position="479"/>
    </location>
</feature>
<dbReference type="EC" id="2.7.13.3" evidence="2"/>
<dbReference type="InterPro" id="IPR036097">
    <property type="entry name" value="HisK_dim/P_sf"/>
</dbReference>
<dbReference type="Pfam" id="PF02518">
    <property type="entry name" value="HATPase_c"/>
    <property type="match status" value="1"/>
</dbReference>